<protein>
    <recommendedName>
        <fullName evidence="3">aldehyde dehydrogenase (NAD(+))</fullName>
        <ecNumber evidence="3">1.2.1.3</ecNumber>
    </recommendedName>
</protein>
<evidence type="ECO:0000256" key="4">
    <source>
        <dbReference type="ARBA" id="ARBA00049194"/>
    </source>
</evidence>
<evidence type="ECO:0000256" key="1">
    <source>
        <dbReference type="ARBA" id="ARBA00009986"/>
    </source>
</evidence>
<evidence type="ECO:0000256" key="3">
    <source>
        <dbReference type="ARBA" id="ARBA00024226"/>
    </source>
</evidence>
<name>A0A4Y8MTQ7_9BURK</name>
<dbReference type="InterPro" id="IPR016163">
    <property type="entry name" value="Ald_DH_C"/>
</dbReference>
<dbReference type="SUPFAM" id="SSF53720">
    <property type="entry name" value="ALDH-like"/>
    <property type="match status" value="1"/>
</dbReference>
<dbReference type="RefSeq" id="WP_134463135.1">
    <property type="nucleotide sequence ID" value="NZ_JBHMFL010000038.1"/>
</dbReference>
<reference evidence="6 7" key="1">
    <citation type="submission" date="2019-03" db="EMBL/GenBank/DDBJ databases">
        <title>Complete Genome Sequence of Paraburkholderia dipogonis ICMP 19430T, a Nitrogen-fixing Symbiont of the South African Invasive Legume Dipogon lignosus in New Zealand.</title>
        <authorList>
            <person name="De Meyer S.E."/>
        </authorList>
    </citation>
    <scope>NUCLEOTIDE SEQUENCE [LARGE SCALE GENOMIC DNA]</scope>
    <source>
        <strain evidence="6 7">ICMP 19430</strain>
    </source>
</reference>
<feature type="domain" description="Aldehyde dehydrogenase" evidence="5">
    <location>
        <begin position="13"/>
        <end position="468"/>
    </location>
</feature>
<keyword evidence="2" id="KW-0560">Oxidoreductase</keyword>
<evidence type="ECO:0000259" key="5">
    <source>
        <dbReference type="Pfam" id="PF00171"/>
    </source>
</evidence>
<dbReference type="GO" id="GO:0004029">
    <property type="term" value="F:aldehyde dehydrogenase (NAD+) activity"/>
    <property type="evidence" value="ECO:0007669"/>
    <property type="project" value="UniProtKB-EC"/>
</dbReference>
<dbReference type="EC" id="1.2.1.3" evidence="3"/>
<dbReference type="InterPro" id="IPR015590">
    <property type="entry name" value="Aldehyde_DH_dom"/>
</dbReference>
<dbReference type="CDD" id="cd07138">
    <property type="entry name" value="ALDH_CddD_SSP0762"/>
    <property type="match status" value="1"/>
</dbReference>
<dbReference type="AlphaFoldDB" id="A0A4Y8MTQ7"/>
<dbReference type="InterPro" id="IPR016160">
    <property type="entry name" value="Ald_DH_CS_CYS"/>
</dbReference>
<dbReference type="Pfam" id="PF00171">
    <property type="entry name" value="Aldedh"/>
    <property type="match status" value="1"/>
</dbReference>
<dbReference type="FunFam" id="3.40.309.10:FF:000012">
    <property type="entry name" value="Betaine aldehyde dehydrogenase"/>
    <property type="match status" value="1"/>
</dbReference>
<comment type="catalytic activity">
    <reaction evidence="4">
        <text>an aldehyde + NAD(+) + H2O = a carboxylate + NADH + 2 H(+)</text>
        <dbReference type="Rhea" id="RHEA:16185"/>
        <dbReference type="ChEBI" id="CHEBI:15377"/>
        <dbReference type="ChEBI" id="CHEBI:15378"/>
        <dbReference type="ChEBI" id="CHEBI:17478"/>
        <dbReference type="ChEBI" id="CHEBI:29067"/>
        <dbReference type="ChEBI" id="CHEBI:57540"/>
        <dbReference type="ChEBI" id="CHEBI:57945"/>
        <dbReference type="EC" id="1.2.1.3"/>
    </reaction>
</comment>
<dbReference type="PANTHER" id="PTHR42804">
    <property type="entry name" value="ALDEHYDE DEHYDROGENASE"/>
    <property type="match status" value="1"/>
</dbReference>
<dbReference type="InterPro" id="IPR016162">
    <property type="entry name" value="Ald_DH_N"/>
</dbReference>
<evidence type="ECO:0000313" key="6">
    <source>
        <dbReference type="EMBL" id="TFE40735.1"/>
    </source>
</evidence>
<proteinExistence type="inferred from homology"/>
<dbReference type="PANTHER" id="PTHR42804:SF1">
    <property type="entry name" value="ALDEHYDE DEHYDROGENASE-RELATED"/>
    <property type="match status" value="1"/>
</dbReference>
<organism evidence="6 7">
    <name type="scientific">Paraburkholderia dipogonis</name>
    <dbReference type="NCBI Taxonomy" id="1211383"/>
    <lineage>
        <taxon>Bacteria</taxon>
        <taxon>Pseudomonadati</taxon>
        <taxon>Pseudomonadota</taxon>
        <taxon>Betaproteobacteria</taxon>
        <taxon>Burkholderiales</taxon>
        <taxon>Burkholderiaceae</taxon>
        <taxon>Paraburkholderia</taxon>
    </lineage>
</organism>
<dbReference type="FunFam" id="3.40.605.10:FF:000007">
    <property type="entry name" value="NAD/NADP-dependent betaine aldehyde dehydrogenase"/>
    <property type="match status" value="1"/>
</dbReference>
<comment type="caution">
    <text evidence="6">The sequence shown here is derived from an EMBL/GenBank/DDBJ whole genome shotgun (WGS) entry which is preliminary data.</text>
</comment>
<dbReference type="Gene3D" id="3.40.605.10">
    <property type="entry name" value="Aldehyde Dehydrogenase, Chain A, domain 1"/>
    <property type="match status" value="1"/>
</dbReference>
<dbReference type="Gene3D" id="3.40.309.10">
    <property type="entry name" value="Aldehyde Dehydrogenase, Chain A, domain 2"/>
    <property type="match status" value="1"/>
</dbReference>
<dbReference type="Proteomes" id="UP000297385">
    <property type="component" value="Unassembled WGS sequence"/>
</dbReference>
<accession>A0A4Y8MTQ7</accession>
<sequence>MVDALKFYIDGAWVEPSTNARRAVVDPCTEQPIVEVAMGTPADADRAVAAAKRAFTSFSQTTPAERLALIRRILEVFLERHDEMGDTISRELGAPRAMARAWQAGIGRRHLEELIRTCETFAWQRRKGTTLVNHEPVGVVALITPWNWPINQIVCKAAPAIAAGCTMVLKPSEVTPLNALLFAEILDAAGVPPGVFNLVNGDGPTVGAALAAHPDVDMVSFTGSTRAGVEIAKLAAPTVKRVHQELGGKSANILLDDVDFEAAVTAGVNSCFNNSGQSCNAPTRMLVPAARHDEAVAIARRAAQAQRVGPADHERTTMGPVVSSVQFERVERLIAAGIDEGAQLVAGGLGRPTGLERGYYVQPTVFADVRPSMTIAREEIFGPVLAIMPYRDEEEAIAIANDSPFGLAAYVQSADLERARRVAFRLRAGSVYLNYPSWDAGSPFGGYKQSGNGREYAEWGLEAFLEVKGIVGFGE</sequence>
<evidence type="ECO:0000313" key="7">
    <source>
        <dbReference type="Proteomes" id="UP000297385"/>
    </source>
</evidence>
<comment type="similarity">
    <text evidence="1">Belongs to the aldehyde dehydrogenase family.</text>
</comment>
<dbReference type="PROSITE" id="PS00070">
    <property type="entry name" value="ALDEHYDE_DEHYDR_CYS"/>
    <property type="match status" value="1"/>
</dbReference>
<gene>
    <name evidence="6" type="ORF">E2553_28895</name>
</gene>
<dbReference type="GeneID" id="97303628"/>
<dbReference type="InterPro" id="IPR016161">
    <property type="entry name" value="Ald_DH/histidinol_DH"/>
</dbReference>
<evidence type="ECO:0000256" key="2">
    <source>
        <dbReference type="ARBA" id="ARBA00023002"/>
    </source>
</evidence>
<dbReference type="EMBL" id="SNVI01000002">
    <property type="protein sequence ID" value="TFE40735.1"/>
    <property type="molecule type" value="Genomic_DNA"/>
</dbReference>